<evidence type="ECO:0000256" key="4">
    <source>
        <dbReference type="ARBA" id="ARBA00007637"/>
    </source>
</evidence>
<dbReference type="Gene3D" id="3.90.25.10">
    <property type="entry name" value="UDP-galactose 4-epimerase, domain 1"/>
    <property type="match status" value="1"/>
</dbReference>
<evidence type="ECO:0000256" key="9">
    <source>
        <dbReference type="ARBA" id="ARBA00023277"/>
    </source>
</evidence>
<evidence type="ECO:0000256" key="5">
    <source>
        <dbReference type="ARBA" id="ARBA00013189"/>
    </source>
</evidence>
<dbReference type="PRINTS" id="PR01713">
    <property type="entry name" value="NUCEPIMERASE"/>
</dbReference>
<dbReference type="PANTHER" id="PTHR43725">
    <property type="entry name" value="UDP-GLUCOSE 4-EPIMERASE"/>
    <property type="match status" value="1"/>
</dbReference>
<dbReference type="InterPro" id="IPR036291">
    <property type="entry name" value="NAD(P)-bd_dom_sf"/>
</dbReference>
<evidence type="ECO:0000256" key="10">
    <source>
        <dbReference type="RuleBase" id="RU366046"/>
    </source>
</evidence>
<dbReference type="EMBL" id="AKGD01000002">
    <property type="protein sequence ID" value="EIT69038.1"/>
    <property type="molecule type" value="Genomic_DNA"/>
</dbReference>
<evidence type="ECO:0000256" key="1">
    <source>
        <dbReference type="ARBA" id="ARBA00000083"/>
    </source>
</evidence>
<evidence type="ECO:0000313" key="13">
    <source>
        <dbReference type="Proteomes" id="UP000003704"/>
    </source>
</evidence>
<evidence type="ECO:0000256" key="8">
    <source>
        <dbReference type="ARBA" id="ARBA00023235"/>
    </source>
</evidence>
<dbReference type="OrthoDB" id="9803010at2"/>
<keyword evidence="13" id="KW-1185">Reference proteome</keyword>
<name>I8T5Q4_9GAMM</name>
<keyword evidence="9 10" id="KW-0119">Carbohydrate metabolism</keyword>
<dbReference type="Gene3D" id="3.40.50.720">
    <property type="entry name" value="NAD(P)-binding Rossmann-like Domain"/>
    <property type="match status" value="1"/>
</dbReference>
<comment type="pathway">
    <text evidence="3 10">Carbohydrate metabolism; galactose metabolism.</text>
</comment>
<dbReference type="PATRIC" id="fig|1172194.4.peg.2533"/>
<dbReference type="Pfam" id="PF01370">
    <property type="entry name" value="Epimerase"/>
    <property type="match status" value="1"/>
</dbReference>
<evidence type="ECO:0000256" key="6">
    <source>
        <dbReference type="ARBA" id="ARBA00018569"/>
    </source>
</evidence>
<proteinExistence type="inferred from homology"/>
<comment type="subunit">
    <text evidence="10">Homodimer.</text>
</comment>
<dbReference type="RefSeq" id="WP_007185563.1">
    <property type="nucleotide sequence ID" value="NZ_AKGD01000002.1"/>
</dbReference>
<sequence length="329" mass="36492">MKALVVGGAGYIGSHMVRMLSRAGHQVAVMDNFSTGHAEAIEGYRLYRGDLLAPADIDRALADYRPDLVMHFAARSMVAESMAEPMLYHHNNAFGVLNLLDSMRRHDVSRLMFSSTAAVYGVPIKRRIEEDHPTAPINPYGWSKLFAEHMIHDHCRAYGLRAVVLRYFNAAGADESGEIGESHVPETHLIPSILRAAAAAGAEQPRVKLFGNDYDTRDGYAVRDFIHVTDLCEAHLLAAQALSRTDLPDYQLYNLGNGQGFSVLEVLNAAQEIIGRKVETEICARRPGDPPVLVADASRARAVLGWAPKTHSLQEIVESAWRWHRAQRY</sequence>
<protein>
    <recommendedName>
        <fullName evidence="6 10">UDP-glucose 4-epimerase</fullName>
        <ecNumber evidence="5 10">5.1.3.2</ecNumber>
    </recommendedName>
</protein>
<evidence type="ECO:0000313" key="12">
    <source>
        <dbReference type="EMBL" id="EIT69038.1"/>
    </source>
</evidence>
<dbReference type="InterPro" id="IPR001509">
    <property type="entry name" value="Epimerase_deHydtase"/>
</dbReference>
<dbReference type="NCBIfam" id="TIGR01179">
    <property type="entry name" value="galE"/>
    <property type="match status" value="1"/>
</dbReference>
<comment type="caution">
    <text evidence="12">The sequence shown here is derived from an EMBL/GenBank/DDBJ whole genome shotgun (WGS) entry which is preliminary data.</text>
</comment>
<dbReference type="UniPathway" id="UPA00214"/>
<reference evidence="12 13" key="1">
    <citation type="journal article" date="2012" name="J. Bacteriol.">
        <title>Genome Sequence of n-Alkane-Degrading Hydrocarboniphaga effusa Strain AP103T (ATCC BAA-332T).</title>
        <authorList>
            <person name="Chang H.K."/>
            <person name="Zylstra G.J."/>
            <person name="Chae J.C."/>
        </authorList>
    </citation>
    <scope>NUCLEOTIDE SEQUENCE [LARGE SCALE GENOMIC DNA]</scope>
    <source>
        <strain evidence="12 13">AP103</strain>
    </source>
</reference>
<comment type="catalytic activity">
    <reaction evidence="1 10">
        <text>UDP-alpha-D-glucose = UDP-alpha-D-galactose</text>
        <dbReference type="Rhea" id="RHEA:22168"/>
        <dbReference type="ChEBI" id="CHEBI:58885"/>
        <dbReference type="ChEBI" id="CHEBI:66914"/>
        <dbReference type="EC" id="5.1.3.2"/>
    </reaction>
</comment>
<comment type="cofactor">
    <cofactor evidence="2 10">
        <name>NAD(+)</name>
        <dbReference type="ChEBI" id="CHEBI:57540"/>
    </cofactor>
</comment>
<keyword evidence="7 10" id="KW-0520">NAD</keyword>
<dbReference type="SUPFAM" id="SSF51735">
    <property type="entry name" value="NAD(P)-binding Rossmann-fold domains"/>
    <property type="match status" value="1"/>
</dbReference>
<evidence type="ECO:0000259" key="11">
    <source>
        <dbReference type="Pfam" id="PF01370"/>
    </source>
</evidence>
<gene>
    <name evidence="12" type="ORF">WQQ_26200</name>
</gene>
<evidence type="ECO:0000256" key="3">
    <source>
        <dbReference type="ARBA" id="ARBA00004947"/>
    </source>
</evidence>
<accession>I8T5Q4</accession>
<dbReference type="STRING" id="1172194.WQQ_26200"/>
<keyword evidence="8 10" id="KW-0413">Isomerase</keyword>
<evidence type="ECO:0000256" key="2">
    <source>
        <dbReference type="ARBA" id="ARBA00001911"/>
    </source>
</evidence>
<dbReference type="InterPro" id="IPR005886">
    <property type="entry name" value="UDP_G4E"/>
</dbReference>
<dbReference type="AlphaFoldDB" id="I8T5Q4"/>
<dbReference type="Proteomes" id="UP000003704">
    <property type="component" value="Unassembled WGS sequence"/>
</dbReference>
<feature type="domain" description="NAD-dependent epimerase/dehydratase" evidence="11">
    <location>
        <begin position="3"/>
        <end position="256"/>
    </location>
</feature>
<dbReference type="CDD" id="cd05247">
    <property type="entry name" value="UDP_G4E_1_SDR_e"/>
    <property type="match status" value="1"/>
</dbReference>
<dbReference type="GO" id="GO:0033499">
    <property type="term" value="P:galactose catabolic process via UDP-galactose, Leloir pathway"/>
    <property type="evidence" value="ECO:0007669"/>
    <property type="project" value="TreeGrafter"/>
</dbReference>
<comment type="similarity">
    <text evidence="4 10">Belongs to the NAD(P)-dependent epimerase/dehydratase family.</text>
</comment>
<dbReference type="GO" id="GO:0003978">
    <property type="term" value="F:UDP-glucose 4-epimerase activity"/>
    <property type="evidence" value="ECO:0007669"/>
    <property type="project" value="UniProtKB-UniRule"/>
</dbReference>
<dbReference type="PANTHER" id="PTHR43725:SF53">
    <property type="entry name" value="UDP-ARABINOSE 4-EPIMERASE 1"/>
    <property type="match status" value="1"/>
</dbReference>
<dbReference type="EC" id="5.1.3.2" evidence="5 10"/>
<evidence type="ECO:0000256" key="7">
    <source>
        <dbReference type="ARBA" id="ARBA00023027"/>
    </source>
</evidence>
<organism evidence="12 13">
    <name type="scientific">Hydrocarboniphaga effusa AP103</name>
    <dbReference type="NCBI Taxonomy" id="1172194"/>
    <lineage>
        <taxon>Bacteria</taxon>
        <taxon>Pseudomonadati</taxon>
        <taxon>Pseudomonadota</taxon>
        <taxon>Gammaproteobacteria</taxon>
        <taxon>Nevskiales</taxon>
        <taxon>Nevskiaceae</taxon>
        <taxon>Hydrocarboniphaga</taxon>
    </lineage>
</organism>